<proteinExistence type="inferred from homology"/>
<dbReference type="Proteomes" id="UP000297447">
    <property type="component" value="Unassembled WGS sequence"/>
</dbReference>
<keyword evidence="2 7" id="KW-0813">Transport</keyword>
<dbReference type="RefSeq" id="WP_134520481.1">
    <property type="nucleotide sequence ID" value="NZ_SOHE01000065.1"/>
</dbReference>
<feature type="transmembrane region" description="Helical" evidence="7">
    <location>
        <begin position="58"/>
        <end position="82"/>
    </location>
</feature>
<feature type="domain" description="ABC transmembrane type-1" evidence="8">
    <location>
        <begin position="105"/>
        <end position="293"/>
    </location>
</feature>
<dbReference type="PANTHER" id="PTHR30151:SF0">
    <property type="entry name" value="ABC TRANSPORTER PERMEASE PROTEIN MJ0413-RELATED"/>
    <property type="match status" value="1"/>
</dbReference>
<dbReference type="EMBL" id="SOHE01000065">
    <property type="protein sequence ID" value="TFD47291.1"/>
    <property type="molecule type" value="Genomic_DNA"/>
</dbReference>
<feature type="transmembrane region" description="Helical" evidence="7">
    <location>
        <begin position="116"/>
        <end position="137"/>
    </location>
</feature>
<dbReference type="Gene3D" id="1.10.3720.10">
    <property type="entry name" value="MetI-like"/>
    <property type="match status" value="1"/>
</dbReference>
<reference evidence="9 10" key="1">
    <citation type="submission" date="2019-03" db="EMBL/GenBank/DDBJ databases">
        <title>Genomics of glacier-inhabiting Cryobacterium strains.</title>
        <authorList>
            <person name="Liu Q."/>
            <person name="Xin Y.-H."/>
        </authorList>
    </citation>
    <scope>NUCLEOTIDE SEQUENCE [LARGE SCALE GENOMIC DNA]</scope>
    <source>
        <strain evidence="9 10">Hh14</strain>
    </source>
</reference>
<evidence type="ECO:0000259" key="8">
    <source>
        <dbReference type="PROSITE" id="PS50928"/>
    </source>
</evidence>
<keyword evidence="4 7" id="KW-0812">Transmembrane</keyword>
<evidence type="ECO:0000256" key="7">
    <source>
        <dbReference type="RuleBase" id="RU363032"/>
    </source>
</evidence>
<name>A0A4R8ZVC3_9MICO</name>
<evidence type="ECO:0000256" key="6">
    <source>
        <dbReference type="ARBA" id="ARBA00023136"/>
    </source>
</evidence>
<sequence>MSAGAEEAAAGAAGSAPTLPGSGTSAARGIAASIGPGIGASLGASIGASIGRAMLTGLITLVLVVLAWQALLLVLGVSPFLAKGPLDVWSWLFSVPAAAENRAVIGENLVVTLGDAFLGFTAGLVLATLLATVFTLSRGVESALMPIALLLRSVPLVALAPVISLITGRGLTTVVVMGSIVVLFPALVNIAFGLRSASPQISDVIAVYGGNAFTALRKVALPSSLPSFFAAVKISIPGAITGALLAEWLSTGTGLGNGIVTAVAQVKNFEVWASVVAITVVSLVLYGLAQLVETLVLRRMGMQQPTT</sequence>
<evidence type="ECO:0000313" key="9">
    <source>
        <dbReference type="EMBL" id="TFD47291.1"/>
    </source>
</evidence>
<organism evidence="9 10">
    <name type="scientific">Cryobacterium frigoriphilum</name>
    <dbReference type="NCBI Taxonomy" id="1259150"/>
    <lineage>
        <taxon>Bacteria</taxon>
        <taxon>Bacillati</taxon>
        <taxon>Actinomycetota</taxon>
        <taxon>Actinomycetes</taxon>
        <taxon>Micrococcales</taxon>
        <taxon>Microbacteriaceae</taxon>
        <taxon>Cryobacterium</taxon>
    </lineage>
</organism>
<dbReference type="InterPro" id="IPR035906">
    <property type="entry name" value="MetI-like_sf"/>
</dbReference>
<evidence type="ECO:0000313" key="10">
    <source>
        <dbReference type="Proteomes" id="UP000297447"/>
    </source>
</evidence>
<comment type="caution">
    <text evidence="9">The sequence shown here is derived from an EMBL/GenBank/DDBJ whole genome shotgun (WGS) entry which is preliminary data.</text>
</comment>
<evidence type="ECO:0000256" key="1">
    <source>
        <dbReference type="ARBA" id="ARBA00004651"/>
    </source>
</evidence>
<feature type="transmembrane region" description="Helical" evidence="7">
    <location>
        <begin position="149"/>
        <end position="168"/>
    </location>
</feature>
<dbReference type="Pfam" id="PF00528">
    <property type="entry name" value="BPD_transp_1"/>
    <property type="match status" value="1"/>
</dbReference>
<feature type="transmembrane region" description="Helical" evidence="7">
    <location>
        <begin position="174"/>
        <end position="194"/>
    </location>
</feature>
<evidence type="ECO:0000256" key="5">
    <source>
        <dbReference type="ARBA" id="ARBA00022989"/>
    </source>
</evidence>
<comment type="subcellular location">
    <subcellularLocation>
        <location evidence="1 7">Cell membrane</location>
        <topology evidence="1 7">Multi-pass membrane protein</topology>
    </subcellularLocation>
</comment>
<evidence type="ECO:0000256" key="4">
    <source>
        <dbReference type="ARBA" id="ARBA00022692"/>
    </source>
</evidence>
<dbReference type="GO" id="GO:0005886">
    <property type="term" value="C:plasma membrane"/>
    <property type="evidence" value="ECO:0007669"/>
    <property type="project" value="UniProtKB-SubCell"/>
</dbReference>
<dbReference type="CDD" id="cd06261">
    <property type="entry name" value="TM_PBP2"/>
    <property type="match status" value="1"/>
</dbReference>
<keyword evidence="3" id="KW-1003">Cell membrane</keyword>
<feature type="transmembrane region" description="Helical" evidence="7">
    <location>
        <begin position="227"/>
        <end position="251"/>
    </location>
</feature>
<feature type="transmembrane region" description="Helical" evidence="7">
    <location>
        <begin position="271"/>
        <end position="292"/>
    </location>
</feature>
<gene>
    <name evidence="9" type="ORF">E3T55_15615</name>
</gene>
<keyword evidence="5 7" id="KW-1133">Transmembrane helix</keyword>
<dbReference type="InterPro" id="IPR000515">
    <property type="entry name" value="MetI-like"/>
</dbReference>
<dbReference type="PANTHER" id="PTHR30151">
    <property type="entry name" value="ALKANE SULFONATE ABC TRANSPORTER-RELATED, MEMBRANE SUBUNIT"/>
    <property type="match status" value="1"/>
</dbReference>
<evidence type="ECO:0000256" key="2">
    <source>
        <dbReference type="ARBA" id="ARBA00022448"/>
    </source>
</evidence>
<keyword evidence="10" id="KW-1185">Reference proteome</keyword>
<dbReference type="AlphaFoldDB" id="A0A4R8ZVC3"/>
<dbReference type="OrthoDB" id="7274389at2"/>
<protein>
    <submittedName>
        <fullName evidence="9">ABC transporter permease subunit</fullName>
    </submittedName>
</protein>
<dbReference type="PROSITE" id="PS50928">
    <property type="entry name" value="ABC_TM1"/>
    <property type="match status" value="1"/>
</dbReference>
<dbReference type="GO" id="GO:0055085">
    <property type="term" value="P:transmembrane transport"/>
    <property type="evidence" value="ECO:0007669"/>
    <property type="project" value="InterPro"/>
</dbReference>
<accession>A0A4R8ZVC3</accession>
<comment type="similarity">
    <text evidence="7">Belongs to the binding-protein-dependent transport system permease family.</text>
</comment>
<dbReference type="SUPFAM" id="SSF161098">
    <property type="entry name" value="MetI-like"/>
    <property type="match status" value="1"/>
</dbReference>
<evidence type="ECO:0000256" key="3">
    <source>
        <dbReference type="ARBA" id="ARBA00022475"/>
    </source>
</evidence>
<keyword evidence="6 7" id="KW-0472">Membrane</keyword>